<evidence type="ECO:0000313" key="1">
    <source>
        <dbReference type="EMBL" id="JAA91927.1"/>
    </source>
</evidence>
<feature type="non-terminal residue" evidence="1">
    <location>
        <position position="72"/>
    </location>
</feature>
<accession>S4Q004</accession>
<dbReference type="EMBL" id="GAIX01000633">
    <property type="protein sequence ID" value="JAA91927.1"/>
    <property type="molecule type" value="Transcribed_RNA"/>
</dbReference>
<feature type="non-terminal residue" evidence="1">
    <location>
        <position position="1"/>
    </location>
</feature>
<reference evidence="1" key="1">
    <citation type="journal article" date="2013" name="BMC Genomics">
        <title>Unscrambling butterfly oogenesis.</title>
        <authorList>
            <person name="Carter J.M."/>
            <person name="Baker S.C."/>
            <person name="Pink R."/>
            <person name="Carter D.R."/>
            <person name="Collins A."/>
            <person name="Tomlin J."/>
            <person name="Gibbs M."/>
            <person name="Breuker C.J."/>
        </authorList>
    </citation>
    <scope>NUCLEOTIDE SEQUENCE</scope>
    <source>
        <tissue evidence="1">Ovary</tissue>
    </source>
</reference>
<proteinExistence type="predicted"/>
<organism evidence="1">
    <name type="scientific">Pararge aegeria</name>
    <name type="common">speckled wood butterfly</name>
    <dbReference type="NCBI Taxonomy" id="116150"/>
    <lineage>
        <taxon>Eukaryota</taxon>
        <taxon>Metazoa</taxon>
        <taxon>Ecdysozoa</taxon>
        <taxon>Arthropoda</taxon>
        <taxon>Hexapoda</taxon>
        <taxon>Insecta</taxon>
        <taxon>Pterygota</taxon>
        <taxon>Neoptera</taxon>
        <taxon>Endopterygota</taxon>
        <taxon>Lepidoptera</taxon>
        <taxon>Glossata</taxon>
        <taxon>Ditrysia</taxon>
        <taxon>Papilionoidea</taxon>
        <taxon>Nymphalidae</taxon>
        <taxon>Satyrinae</taxon>
        <taxon>Satyrini</taxon>
        <taxon>Parargina</taxon>
        <taxon>Pararge</taxon>
    </lineage>
</organism>
<dbReference type="AlphaFoldDB" id="S4Q004"/>
<reference evidence="1" key="2">
    <citation type="submission" date="2013-05" db="EMBL/GenBank/DDBJ databases">
        <authorList>
            <person name="Carter J.-M."/>
            <person name="Baker S.C."/>
            <person name="Pink R."/>
            <person name="Carter D.R.F."/>
            <person name="Collins A."/>
            <person name="Tomlin J."/>
            <person name="Gibbs M."/>
            <person name="Breuker C.J."/>
        </authorList>
    </citation>
    <scope>NUCLEOTIDE SEQUENCE</scope>
    <source>
        <tissue evidence="1">Ovary</tissue>
    </source>
</reference>
<protein>
    <submittedName>
        <fullName evidence="1">Uncharacterized protein</fullName>
    </submittedName>
</protein>
<name>S4Q004_9NEOP</name>
<sequence>DDEIKFFNYFRMFYTICHWRPINIFAAELLQSHAQYQYRDSLFRPSVPVGTCVLCNTVTISEVRSASAPRAQ</sequence>